<reference evidence="2 3" key="1">
    <citation type="journal article" date="2020" name="Microb. Ecol.">
        <title>Ecogenomics of the Marine Benthic Filamentous Cyanobacterium Adonisia.</title>
        <authorList>
            <person name="Walter J.M."/>
            <person name="Coutinho F.H."/>
            <person name="Leomil L."/>
            <person name="Hargreaves P.I."/>
            <person name="Campeao M.E."/>
            <person name="Vieira V.V."/>
            <person name="Silva B.S."/>
            <person name="Fistarol G.O."/>
            <person name="Salomon P.S."/>
            <person name="Sawabe T."/>
            <person name="Mino S."/>
            <person name="Hosokawa M."/>
            <person name="Miyashita H."/>
            <person name="Maruyama F."/>
            <person name="van Verk M.C."/>
            <person name="Dutilh B.E."/>
            <person name="Thompson C.C."/>
            <person name="Thompson F.L."/>
        </authorList>
    </citation>
    <scope>NUCLEOTIDE SEQUENCE [LARGE SCALE GENOMIC DNA]</scope>
    <source>
        <strain evidence="2 3">CCMR0081</strain>
    </source>
</reference>
<dbReference type="InterPro" id="IPR039564">
    <property type="entry name" value="Peptidase_C39-like"/>
</dbReference>
<keyword evidence="3" id="KW-1185">Reference proteome</keyword>
<name>A0A6M0RU04_9CYAN</name>
<gene>
    <name evidence="2" type="ORF">DXZ20_29195</name>
</gene>
<protein>
    <recommendedName>
        <fullName evidence="1">Peptidase C39-like domain-containing protein</fullName>
    </recommendedName>
</protein>
<dbReference type="RefSeq" id="WP_163661299.1">
    <property type="nucleotide sequence ID" value="NZ_QXHD01000004.1"/>
</dbReference>
<proteinExistence type="predicted"/>
<comment type="caution">
    <text evidence="2">The sequence shown here is derived from an EMBL/GenBank/DDBJ whole genome shotgun (WGS) entry which is preliminary data.</text>
</comment>
<dbReference type="EMBL" id="QXHD01000004">
    <property type="protein sequence ID" value="NEZ59646.1"/>
    <property type="molecule type" value="Genomic_DNA"/>
</dbReference>
<organism evidence="2 3">
    <name type="scientific">Adonisia turfae CCMR0081</name>
    <dbReference type="NCBI Taxonomy" id="2292702"/>
    <lineage>
        <taxon>Bacteria</taxon>
        <taxon>Bacillati</taxon>
        <taxon>Cyanobacteriota</taxon>
        <taxon>Adonisia</taxon>
        <taxon>Adonisia turfae</taxon>
    </lineage>
</organism>
<dbReference type="Gene3D" id="3.90.70.10">
    <property type="entry name" value="Cysteine proteinases"/>
    <property type="match status" value="1"/>
</dbReference>
<evidence type="ECO:0000313" key="3">
    <source>
        <dbReference type="Proteomes" id="UP000481033"/>
    </source>
</evidence>
<dbReference type="Pfam" id="PF13529">
    <property type="entry name" value="Peptidase_C39_2"/>
    <property type="match status" value="1"/>
</dbReference>
<feature type="domain" description="Peptidase C39-like" evidence="1">
    <location>
        <begin position="14"/>
        <end position="138"/>
    </location>
</feature>
<sequence length="186" mass="21178">MLQRIVDKPGNIDLDVTYFSQIDNQFNPHGSCNVTSIAMCLWSLGIRGNGSQPQLEDQLYQACEYKGLDRHSAQDLKKLVELFPDCHDDFTEHGTLDDIRMAISAGKPCIVHGYFTRSGHIIVIRGFDKTGFIVNDPYGEYFAKGYDTCVSGKRLHYSTDLIARVCSPESVNNPKHIWLHRIWRNQ</sequence>
<evidence type="ECO:0000313" key="2">
    <source>
        <dbReference type="EMBL" id="NEZ59646.1"/>
    </source>
</evidence>
<evidence type="ECO:0000259" key="1">
    <source>
        <dbReference type="Pfam" id="PF13529"/>
    </source>
</evidence>
<dbReference type="Proteomes" id="UP000481033">
    <property type="component" value="Unassembled WGS sequence"/>
</dbReference>
<accession>A0A6M0RU04</accession>
<dbReference type="AlphaFoldDB" id="A0A6M0RU04"/>